<dbReference type="EMBL" id="JBHTCR010000011">
    <property type="protein sequence ID" value="MFC7348669.1"/>
    <property type="molecule type" value="Genomic_DNA"/>
</dbReference>
<dbReference type="InterPro" id="IPR005901">
    <property type="entry name" value="GLPGLI"/>
</dbReference>
<accession>A0ABW2M371</accession>
<reference evidence="3" key="1">
    <citation type="journal article" date="2019" name="Int. J. Syst. Evol. Microbiol.">
        <title>The Global Catalogue of Microorganisms (GCM) 10K type strain sequencing project: providing services to taxonomists for standard genome sequencing and annotation.</title>
        <authorList>
            <consortium name="The Broad Institute Genomics Platform"/>
            <consortium name="The Broad Institute Genome Sequencing Center for Infectious Disease"/>
            <person name="Wu L."/>
            <person name="Ma J."/>
        </authorList>
    </citation>
    <scope>NUCLEOTIDE SEQUENCE [LARGE SCALE GENOMIC DNA]</scope>
    <source>
        <strain evidence="3">CCUG 54781</strain>
    </source>
</reference>
<keyword evidence="3" id="KW-1185">Reference proteome</keyword>
<evidence type="ECO:0000256" key="1">
    <source>
        <dbReference type="SAM" id="SignalP"/>
    </source>
</evidence>
<dbReference type="RefSeq" id="WP_378182804.1">
    <property type="nucleotide sequence ID" value="NZ_JBHTCR010000011.1"/>
</dbReference>
<dbReference type="Proteomes" id="UP001596550">
    <property type="component" value="Unassembled WGS sequence"/>
</dbReference>
<feature type="chain" id="PRO_5045968200" evidence="1">
    <location>
        <begin position="19"/>
        <end position="296"/>
    </location>
</feature>
<gene>
    <name evidence="2" type="ORF">ACFQO9_18275</name>
</gene>
<keyword evidence="1" id="KW-0732">Signal</keyword>
<evidence type="ECO:0000313" key="2">
    <source>
        <dbReference type="EMBL" id="MFC7348669.1"/>
    </source>
</evidence>
<name>A0ABW2M371_9FLAO</name>
<protein>
    <submittedName>
        <fullName evidence="2">GLPGLI family protein</fullName>
    </submittedName>
</protein>
<dbReference type="Pfam" id="PF09697">
    <property type="entry name" value="Porph_ging"/>
    <property type="match status" value="1"/>
</dbReference>
<feature type="signal peptide" evidence="1">
    <location>
        <begin position="1"/>
        <end position="18"/>
    </location>
</feature>
<sequence>MKNIFSILFIAVFAIANAQETANRFFYELTYAPNKDSLEKKNKEMMILDITKDKSIYRDYLAVSQDSILKVEVEAMQKAGAFKDISKSIKQPKFSHIITKTYPAMDVSYTDYILQDKVSYKDEKPFEWKILGDKAKIGEYNAQKATATFGGRNWIAWFTTDVPFQDGPYKFRGLPGLIVKVEDDAKNYSWELKGNKKIADYNPESYSEKLMKQFGQGKNNLEVSRDKFETMYAAYKKDPFGSIRSQLAMIPADAKMPDGTSMSQMMRDAEDKLKKHLKENSNAIEINAVTDTKKKK</sequence>
<proteinExistence type="predicted"/>
<evidence type="ECO:0000313" key="3">
    <source>
        <dbReference type="Proteomes" id="UP001596550"/>
    </source>
</evidence>
<organism evidence="2 3">
    <name type="scientific">Chryseobacterium zhengzhouense</name>
    <dbReference type="NCBI Taxonomy" id="1636086"/>
    <lineage>
        <taxon>Bacteria</taxon>
        <taxon>Pseudomonadati</taxon>
        <taxon>Bacteroidota</taxon>
        <taxon>Flavobacteriia</taxon>
        <taxon>Flavobacteriales</taxon>
        <taxon>Weeksellaceae</taxon>
        <taxon>Chryseobacterium group</taxon>
        <taxon>Chryseobacterium</taxon>
    </lineage>
</organism>
<comment type="caution">
    <text evidence="2">The sequence shown here is derived from an EMBL/GenBank/DDBJ whole genome shotgun (WGS) entry which is preliminary data.</text>
</comment>
<dbReference type="NCBIfam" id="TIGR01200">
    <property type="entry name" value="GLPGLI"/>
    <property type="match status" value="1"/>
</dbReference>